<dbReference type="PANTHER" id="PTHR33334">
    <property type="entry name" value="PROTEIN LNK1"/>
    <property type="match status" value="1"/>
</dbReference>
<dbReference type="PANTHER" id="PTHR33334:SF8">
    <property type="entry name" value="PROTEIN LNK1"/>
    <property type="match status" value="1"/>
</dbReference>
<dbReference type="Gramene" id="rna-gnl|WGS:NBSK|LSAT_5X107161_mrna">
    <property type="protein sequence ID" value="cds-PLY95034.1"/>
    <property type="gene ID" value="gene-LSAT_5X107161"/>
</dbReference>
<feature type="compositionally biased region" description="Polar residues" evidence="1">
    <location>
        <begin position="363"/>
        <end position="378"/>
    </location>
</feature>
<name>A0A9R1XBS6_LACSA</name>
<proteinExistence type="predicted"/>
<evidence type="ECO:0000313" key="3">
    <source>
        <dbReference type="Proteomes" id="UP000235145"/>
    </source>
</evidence>
<accession>A0A9R1XBS6</accession>
<comment type="caution">
    <text evidence="2">The sequence shown here is derived from an EMBL/GenBank/DDBJ whole genome shotgun (WGS) entry which is preliminary data.</text>
</comment>
<evidence type="ECO:0000256" key="1">
    <source>
        <dbReference type="SAM" id="MobiDB-lite"/>
    </source>
</evidence>
<dbReference type="GO" id="GO:0007623">
    <property type="term" value="P:circadian rhythm"/>
    <property type="evidence" value="ECO:0007669"/>
    <property type="project" value="InterPro"/>
</dbReference>
<feature type="region of interest" description="Disordered" evidence="1">
    <location>
        <begin position="359"/>
        <end position="378"/>
    </location>
</feature>
<evidence type="ECO:0008006" key="4">
    <source>
        <dbReference type="Google" id="ProtNLM"/>
    </source>
</evidence>
<gene>
    <name evidence="2" type="ORF">LSAT_V11C500267470</name>
</gene>
<dbReference type="EMBL" id="NBSK02000005">
    <property type="protein sequence ID" value="KAJ0202637.1"/>
    <property type="molecule type" value="Genomic_DNA"/>
</dbReference>
<evidence type="ECO:0000313" key="2">
    <source>
        <dbReference type="EMBL" id="KAJ0202637.1"/>
    </source>
</evidence>
<keyword evidence="3" id="KW-1185">Reference proteome</keyword>
<feature type="region of interest" description="Disordered" evidence="1">
    <location>
        <begin position="404"/>
        <end position="430"/>
    </location>
</feature>
<sequence>MSDLSMYELEDIIWDDFDQGDDHIVPDPTNARTSRNSFEGDICKKPRREATSVLSNFGNLDASTTICQEKSERDTKLLDKKKNMMEKESSFNASCDVEIVKDTSDDTRMSDKCFKNCYVTSAAGDDNSYSYPLTHISQPEDLYNCEDKESGDLLYYGWPDIGNFEDVDNMLRNCDSSFGLNNDEELGWFASDEIGGDTEEALKMDFKFPCPEPSALNLNNASNKSHVMESCGDISFEGNATGVDEQKQGFQPLFVGSPIQMNTMFQSSDSGLDCAEKQAAHLSKKELGSENGVGVHQKGISLEMGSLNVPEISSISSELDEISLEATSFRQLQHVMEQLDLRTKLCIRDSLYRLARSAEQRHNNPTLSSSATDINDSNNGLMDMETDTNPIDRSVAHLLFHRPSESPNLKHGSMNGEKKAVCEEGVADDK</sequence>
<dbReference type="OrthoDB" id="618331at2759"/>
<dbReference type="AlphaFoldDB" id="A0A9R1XBS6"/>
<dbReference type="GO" id="GO:0006355">
    <property type="term" value="P:regulation of DNA-templated transcription"/>
    <property type="evidence" value="ECO:0007669"/>
    <property type="project" value="InterPro"/>
</dbReference>
<dbReference type="Proteomes" id="UP000235145">
    <property type="component" value="Unassembled WGS sequence"/>
</dbReference>
<organism evidence="2 3">
    <name type="scientific">Lactuca sativa</name>
    <name type="common">Garden lettuce</name>
    <dbReference type="NCBI Taxonomy" id="4236"/>
    <lineage>
        <taxon>Eukaryota</taxon>
        <taxon>Viridiplantae</taxon>
        <taxon>Streptophyta</taxon>
        <taxon>Embryophyta</taxon>
        <taxon>Tracheophyta</taxon>
        <taxon>Spermatophyta</taxon>
        <taxon>Magnoliopsida</taxon>
        <taxon>eudicotyledons</taxon>
        <taxon>Gunneridae</taxon>
        <taxon>Pentapetalae</taxon>
        <taxon>asterids</taxon>
        <taxon>campanulids</taxon>
        <taxon>Asterales</taxon>
        <taxon>Asteraceae</taxon>
        <taxon>Cichorioideae</taxon>
        <taxon>Cichorieae</taxon>
        <taxon>Lactucinae</taxon>
        <taxon>Lactuca</taxon>
    </lineage>
</organism>
<reference evidence="2 3" key="1">
    <citation type="journal article" date="2017" name="Nat. Commun.">
        <title>Genome assembly with in vitro proximity ligation data and whole-genome triplication in lettuce.</title>
        <authorList>
            <person name="Reyes-Chin-Wo S."/>
            <person name="Wang Z."/>
            <person name="Yang X."/>
            <person name="Kozik A."/>
            <person name="Arikit S."/>
            <person name="Song C."/>
            <person name="Xia L."/>
            <person name="Froenicke L."/>
            <person name="Lavelle D.O."/>
            <person name="Truco M.J."/>
            <person name="Xia R."/>
            <person name="Zhu S."/>
            <person name="Xu C."/>
            <person name="Xu H."/>
            <person name="Xu X."/>
            <person name="Cox K."/>
            <person name="Korf I."/>
            <person name="Meyers B.C."/>
            <person name="Michelmore R.W."/>
        </authorList>
    </citation>
    <scope>NUCLEOTIDE SEQUENCE [LARGE SCALE GENOMIC DNA]</scope>
    <source>
        <strain evidence="3">cv. Salinas</strain>
        <tissue evidence="2">Seedlings</tissue>
    </source>
</reference>
<feature type="compositionally biased region" description="Basic and acidic residues" evidence="1">
    <location>
        <begin position="416"/>
        <end position="430"/>
    </location>
</feature>
<protein>
    <recommendedName>
        <fullName evidence="4">Protein LNK1</fullName>
    </recommendedName>
</protein>
<dbReference type="InterPro" id="IPR039928">
    <property type="entry name" value="LNK"/>
</dbReference>